<reference evidence="1 2" key="1">
    <citation type="submission" date="2019-06" db="EMBL/GenBank/DDBJ databases">
        <title>Whole genome shotgun sequence of Brevibacillus reuszeri NBRC 15719.</title>
        <authorList>
            <person name="Hosoyama A."/>
            <person name="Uohara A."/>
            <person name="Ohji S."/>
            <person name="Ichikawa N."/>
        </authorList>
    </citation>
    <scope>NUCLEOTIDE SEQUENCE [LARGE SCALE GENOMIC DNA]</scope>
    <source>
        <strain evidence="1 2">NBRC 15719</strain>
    </source>
</reference>
<accession>A0ABQ0THR6</accession>
<keyword evidence="2" id="KW-1185">Reference proteome</keyword>
<dbReference type="Proteomes" id="UP000319578">
    <property type="component" value="Unassembled WGS sequence"/>
</dbReference>
<dbReference type="RefSeq" id="WP_236700056.1">
    <property type="nucleotide sequence ID" value="NZ_BJON01000003.1"/>
</dbReference>
<evidence type="ECO:0000313" key="1">
    <source>
        <dbReference type="EMBL" id="GED67154.1"/>
    </source>
</evidence>
<evidence type="ECO:0000313" key="2">
    <source>
        <dbReference type="Proteomes" id="UP000319578"/>
    </source>
</evidence>
<protein>
    <submittedName>
        <fullName evidence="1">Uncharacterized protein</fullName>
    </submittedName>
</protein>
<organism evidence="1 2">
    <name type="scientific">Brevibacillus reuszeri</name>
    <dbReference type="NCBI Taxonomy" id="54915"/>
    <lineage>
        <taxon>Bacteria</taxon>
        <taxon>Bacillati</taxon>
        <taxon>Bacillota</taxon>
        <taxon>Bacilli</taxon>
        <taxon>Bacillales</taxon>
        <taxon>Paenibacillaceae</taxon>
        <taxon>Brevibacillus</taxon>
    </lineage>
</organism>
<gene>
    <name evidence="1" type="ORF">BRE01_08560</name>
</gene>
<name>A0ABQ0THR6_9BACL</name>
<comment type="caution">
    <text evidence="1">The sequence shown here is derived from an EMBL/GenBank/DDBJ whole genome shotgun (WGS) entry which is preliminary data.</text>
</comment>
<dbReference type="EMBL" id="BJON01000003">
    <property type="protein sequence ID" value="GED67154.1"/>
    <property type="molecule type" value="Genomic_DNA"/>
</dbReference>
<sequence>MSNPMLEEIKRSEVPWQRLTTAYGRGSELPLLMDQGNFEEIANLIEHQSTLWQVTPWVLLFMLRDLKTKQPEDVMPEEINCYLCVTDALSGRDVEEWEPVAQMTSLLNDEFLWPEDEEEDELLWEDEEPPGYAEHPFTSYYYYSYQLLRDAVPVFENVQAHNQNIAEVVSELLKQIKEIG</sequence>
<proteinExistence type="predicted"/>